<gene>
    <name evidence="3" type="ORF">INQ42_08335</name>
</gene>
<dbReference type="Pfam" id="PF00501">
    <property type="entry name" value="AMP-binding"/>
    <property type="match status" value="1"/>
</dbReference>
<dbReference type="EMBL" id="CP063657">
    <property type="protein sequence ID" value="QOW21286.1"/>
    <property type="molecule type" value="Genomic_DNA"/>
</dbReference>
<name>A0A7S6UJA3_9GAMM</name>
<evidence type="ECO:0000259" key="1">
    <source>
        <dbReference type="Pfam" id="PF00501"/>
    </source>
</evidence>
<organism evidence="3 4">
    <name type="scientific">Novilysobacter avium</name>
    <dbReference type="NCBI Taxonomy" id="2781023"/>
    <lineage>
        <taxon>Bacteria</taxon>
        <taxon>Pseudomonadati</taxon>
        <taxon>Pseudomonadota</taxon>
        <taxon>Gammaproteobacteria</taxon>
        <taxon>Lysobacterales</taxon>
        <taxon>Lysobacteraceae</taxon>
        <taxon>Novilysobacter</taxon>
    </lineage>
</organism>
<dbReference type="InterPro" id="IPR045851">
    <property type="entry name" value="AMP-bd_C_sf"/>
</dbReference>
<accession>A0A7S6UJA3</accession>
<protein>
    <submittedName>
        <fullName evidence="3">Acyl--CoA ligase</fullName>
    </submittedName>
</protein>
<proteinExistence type="predicted"/>
<dbReference type="InterPro" id="IPR000873">
    <property type="entry name" value="AMP-dep_synth/lig_dom"/>
</dbReference>
<dbReference type="PANTHER" id="PTHR43767:SF1">
    <property type="entry name" value="NONRIBOSOMAL PEPTIDE SYNTHASE PES1 (EUROFUNG)-RELATED"/>
    <property type="match status" value="1"/>
</dbReference>
<dbReference type="PROSITE" id="PS00455">
    <property type="entry name" value="AMP_BINDING"/>
    <property type="match status" value="1"/>
</dbReference>
<dbReference type="Proteomes" id="UP000593932">
    <property type="component" value="Chromosome"/>
</dbReference>
<evidence type="ECO:0000313" key="3">
    <source>
        <dbReference type="EMBL" id="QOW21286.1"/>
    </source>
</evidence>
<evidence type="ECO:0000313" key="4">
    <source>
        <dbReference type="Proteomes" id="UP000593932"/>
    </source>
</evidence>
<dbReference type="Gene3D" id="3.40.50.12780">
    <property type="entry name" value="N-terminal domain of ligase-like"/>
    <property type="match status" value="1"/>
</dbReference>
<dbReference type="InterPro" id="IPR042099">
    <property type="entry name" value="ANL_N_sf"/>
</dbReference>
<keyword evidence="4" id="KW-1185">Reference proteome</keyword>
<dbReference type="InterPro" id="IPR020845">
    <property type="entry name" value="AMP-binding_CS"/>
</dbReference>
<reference evidence="3 4" key="1">
    <citation type="submission" date="2020-10" db="EMBL/GenBank/DDBJ databases">
        <title>complete genome sequencing of Lysobacter sp. H23M41.</title>
        <authorList>
            <person name="Bae J.-W."/>
            <person name="Lee S.-Y."/>
        </authorList>
    </citation>
    <scope>NUCLEOTIDE SEQUENCE [LARGE SCALE GENOMIC DNA]</scope>
    <source>
        <strain evidence="3 4">H23M41</strain>
    </source>
</reference>
<dbReference type="RefSeq" id="WP_194033869.1">
    <property type="nucleotide sequence ID" value="NZ_CP063657.1"/>
</dbReference>
<dbReference type="GO" id="GO:0016874">
    <property type="term" value="F:ligase activity"/>
    <property type="evidence" value="ECO:0007669"/>
    <property type="project" value="UniProtKB-KW"/>
</dbReference>
<feature type="domain" description="AMP-dependent synthetase/ligase" evidence="1">
    <location>
        <begin position="12"/>
        <end position="373"/>
    </location>
</feature>
<feature type="domain" description="AMP-binding enzyme C-terminal" evidence="2">
    <location>
        <begin position="424"/>
        <end position="498"/>
    </location>
</feature>
<dbReference type="Pfam" id="PF13193">
    <property type="entry name" value="AMP-binding_C"/>
    <property type="match status" value="1"/>
</dbReference>
<dbReference type="PANTHER" id="PTHR43767">
    <property type="entry name" value="LONG-CHAIN-FATTY-ACID--COA LIGASE"/>
    <property type="match status" value="1"/>
</dbReference>
<dbReference type="InterPro" id="IPR050237">
    <property type="entry name" value="ATP-dep_AMP-bd_enzyme"/>
</dbReference>
<sequence>MTKSLASRLLATARRHPRMVAVVDGDRRIDYTGLAARVKGFAGFLHAQGLGAGERIAIALPNSLEAVVACYGSWLAGCVAVPLNAQARGRELGAWLEHAGAKLLVHEVGNAEVEAGLAQARVAPQRVVVGDGAGDAGLPPGGTHWQGAIGSAPVASVAHIFQPVATILYTSGTTGAPKGVTLTHANVVANADAIIEYLELTQADSALSMLPFYYSYGASVLHTHLAVGGRLVLQPNLVFPDVVVDVMARERVTGFPGVASMFSLLLDRVSLADHDLSAMRYMTQAGGAMAPGLIKRLRNAIPHARLFVMYGQTEATARLAWLPPERLDEKSGSAGKAIRGVRIEVRDDAGSPLAAGSPGEVWVHGPNVMAGYWNDPMATALVMRDGWLRTGDMGHLDGEGYLYLDGRRSDMIKTGAHRVHPLDVEEVLFELPGVLDAAVVGVDEPTLGQVVKVFIVAAGNQPLDADLVRAHCRSRLATYKVPRHVEFLASLPRTASGKVRRVLLTEPDAAREWQ</sequence>
<dbReference type="InterPro" id="IPR025110">
    <property type="entry name" value="AMP-bd_C"/>
</dbReference>
<dbReference type="SUPFAM" id="SSF56801">
    <property type="entry name" value="Acetyl-CoA synthetase-like"/>
    <property type="match status" value="1"/>
</dbReference>
<evidence type="ECO:0000259" key="2">
    <source>
        <dbReference type="Pfam" id="PF13193"/>
    </source>
</evidence>
<keyword evidence="3" id="KW-0436">Ligase</keyword>
<dbReference type="Gene3D" id="3.30.300.30">
    <property type="match status" value="1"/>
</dbReference>